<accession>A0ABQ9CWH1</accession>
<evidence type="ECO:0000313" key="2">
    <source>
        <dbReference type="EMBL" id="KAJ7407503.1"/>
    </source>
</evidence>
<dbReference type="PANTHER" id="PTHR33332">
    <property type="entry name" value="REVERSE TRANSCRIPTASE DOMAIN-CONTAINING PROTEIN"/>
    <property type="match status" value="1"/>
</dbReference>
<comment type="caution">
    <text evidence="2">The sequence shown here is derived from an EMBL/GenBank/DDBJ whole genome shotgun (WGS) entry which is preliminary data.</text>
</comment>
<reference evidence="2" key="1">
    <citation type="submission" date="2019-10" db="EMBL/GenBank/DDBJ databases">
        <authorList>
            <person name="Soares A.E.R."/>
            <person name="Aleixo A."/>
            <person name="Schneider P."/>
            <person name="Miyaki C.Y."/>
            <person name="Schneider M.P."/>
            <person name="Mello C."/>
            <person name="Vasconcelos A.T.R."/>
        </authorList>
    </citation>
    <scope>NUCLEOTIDE SEQUENCE</scope>
    <source>
        <tissue evidence="2">Muscle</tissue>
    </source>
</reference>
<evidence type="ECO:0000256" key="1">
    <source>
        <dbReference type="SAM" id="MobiDB-lite"/>
    </source>
</evidence>
<dbReference type="Proteomes" id="UP001145742">
    <property type="component" value="Unassembled WGS sequence"/>
</dbReference>
<sequence length="184" mass="20358">MPDKSGGFTVLVDNRSVTDIIYLDLCKAYDTVLRDILVSKLERDKFEGWNTWCVRNCLYGHILRAVGNGSMSKCRPVMSGISQELVLGLTLFNNFVMSGTVGWSAPSAILPTTPSCAVQLTRWREGQRDLDRLQRQACLNLMKLNKAKCEVLHLGSGNPKHKHSLGGERIESSSGQKDLGMISS</sequence>
<proteinExistence type="predicted"/>
<gene>
    <name evidence="2" type="ORF">WISP_126594</name>
</gene>
<keyword evidence="3" id="KW-1185">Reference proteome</keyword>
<evidence type="ECO:0000313" key="3">
    <source>
        <dbReference type="Proteomes" id="UP001145742"/>
    </source>
</evidence>
<name>A0ABQ9CWH1_9PASS</name>
<feature type="region of interest" description="Disordered" evidence="1">
    <location>
        <begin position="159"/>
        <end position="184"/>
    </location>
</feature>
<protein>
    <submittedName>
        <fullName evidence="2">Rna-directed dna polymerase from mobile element jockey-like</fullName>
    </submittedName>
</protein>
<dbReference type="EMBL" id="WHWB01034599">
    <property type="protein sequence ID" value="KAJ7407503.1"/>
    <property type="molecule type" value="Genomic_DNA"/>
</dbReference>
<organism evidence="2 3">
    <name type="scientific">Willisornis vidua</name>
    <name type="common">Xingu scale-backed antbird</name>
    <dbReference type="NCBI Taxonomy" id="1566151"/>
    <lineage>
        <taxon>Eukaryota</taxon>
        <taxon>Metazoa</taxon>
        <taxon>Chordata</taxon>
        <taxon>Craniata</taxon>
        <taxon>Vertebrata</taxon>
        <taxon>Euteleostomi</taxon>
        <taxon>Archelosauria</taxon>
        <taxon>Archosauria</taxon>
        <taxon>Dinosauria</taxon>
        <taxon>Saurischia</taxon>
        <taxon>Theropoda</taxon>
        <taxon>Coelurosauria</taxon>
        <taxon>Aves</taxon>
        <taxon>Neognathae</taxon>
        <taxon>Neoaves</taxon>
        <taxon>Telluraves</taxon>
        <taxon>Australaves</taxon>
        <taxon>Passeriformes</taxon>
        <taxon>Thamnophilidae</taxon>
        <taxon>Willisornis</taxon>
    </lineage>
</organism>
<feature type="compositionally biased region" description="Polar residues" evidence="1">
    <location>
        <begin position="172"/>
        <end position="184"/>
    </location>
</feature>